<feature type="region of interest" description="Disordered" evidence="1">
    <location>
        <begin position="118"/>
        <end position="159"/>
    </location>
</feature>
<dbReference type="AlphaFoldDB" id="A0A9P8W5E2"/>
<feature type="compositionally biased region" description="Polar residues" evidence="1">
    <location>
        <begin position="135"/>
        <end position="144"/>
    </location>
</feature>
<gene>
    <name evidence="2" type="ORF">B0T10DRAFT_572129</name>
</gene>
<dbReference type="EMBL" id="JAGPYM010000010">
    <property type="protein sequence ID" value="KAH6889945.1"/>
    <property type="molecule type" value="Genomic_DNA"/>
</dbReference>
<name>A0A9P8W5E2_9HYPO</name>
<evidence type="ECO:0000313" key="3">
    <source>
        <dbReference type="Proteomes" id="UP000777438"/>
    </source>
</evidence>
<dbReference type="OrthoDB" id="5084510at2759"/>
<evidence type="ECO:0000313" key="2">
    <source>
        <dbReference type="EMBL" id="KAH6889945.1"/>
    </source>
</evidence>
<protein>
    <submittedName>
        <fullName evidence="2">Uncharacterized protein</fullName>
    </submittedName>
</protein>
<dbReference type="InterPro" id="IPR038765">
    <property type="entry name" value="Papain-like_cys_pep_sf"/>
</dbReference>
<accession>A0A9P8W5E2</accession>
<dbReference type="SUPFAM" id="SSF54001">
    <property type="entry name" value="Cysteine proteinases"/>
    <property type="match status" value="1"/>
</dbReference>
<comment type="caution">
    <text evidence="2">The sequence shown here is derived from an EMBL/GenBank/DDBJ whole genome shotgun (WGS) entry which is preliminary data.</text>
</comment>
<keyword evidence="3" id="KW-1185">Reference proteome</keyword>
<sequence length="695" mass="77292">MALLAGEDLENFFGMPNTELGDLYLSPTSEAIFDRTSPRPIDDTTTSTKVLNGQSLVYAMIDHADQNTEEEDAFGNDIRSAVSELSEAQRCWLSSVASIILAACGSSVDAALGFKEKDETPGRFSQEDSMRATVEATTTESKATSKLAAGSDPQTKTKTEAPDTIIEPFFITKSNADSEIEDFTMPEVTPGIQIESEANSIYEETDPVSKDDSFCASDATTKPAATSHLPTLKECKVDIEQGDKAHSDAKSAFRPQADSGPDFELATTPSGIPDVEVAANPGGMKSMVDEHPSSRVAEAMPRESPQARTSWPEPIETDLELIELSMDEFIQQACTQVQCFASTSDSREAYREVFDSLSLCNGKAGAQWSKPDSKLISLIARAENDHIRGTLYYTMTALMVFREHESRVKKKTATGVPRETASKEVTNGLISDEGVGTQRAQRSRLTNMLKRGRKWSLLVEKLGYGIFFMNAWYLGRAKEEVLYKLIEGLLESLGKMAVLRLLSGQVEMLMNTQMSSPDSFREQLLKEQLLLPDVVSQVEGTKLQELYERVKDLGASQLMVKENGFQLDVSSLQRLEEKTWLNDQIILACLHLAKRQRHIRIGFGISIHMQTRSGVMQRPFEKASRRMVEWHGESAEESLVGIFVLFQRNNHFSLLEINEVDNCIYHYDSLGKGENVDIKRACKGEFPGFKYYEQV</sequence>
<dbReference type="Proteomes" id="UP000777438">
    <property type="component" value="Unassembled WGS sequence"/>
</dbReference>
<feature type="region of interest" description="Disordered" evidence="1">
    <location>
        <begin position="246"/>
        <end position="310"/>
    </location>
</feature>
<proteinExistence type="predicted"/>
<evidence type="ECO:0000256" key="1">
    <source>
        <dbReference type="SAM" id="MobiDB-lite"/>
    </source>
</evidence>
<feature type="compositionally biased region" description="Basic and acidic residues" evidence="1">
    <location>
        <begin position="118"/>
        <end position="130"/>
    </location>
</feature>
<organism evidence="2 3">
    <name type="scientific">Thelonectria olida</name>
    <dbReference type="NCBI Taxonomy" id="1576542"/>
    <lineage>
        <taxon>Eukaryota</taxon>
        <taxon>Fungi</taxon>
        <taxon>Dikarya</taxon>
        <taxon>Ascomycota</taxon>
        <taxon>Pezizomycotina</taxon>
        <taxon>Sordariomycetes</taxon>
        <taxon>Hypocreomycetidae</taxon>
        <taxon>Hypocreales</taxon>
        <taxon>Nectriaceae</taxon>
        <taxon>Thelonectria</taxon>
    </lineage>
</organism>
<dbReference type="Gene3D" id="3.40.395.10">
    <property type="entry name" value="Adenoviral Proteinase, Chain A"/>
    <property type="match status" value="1"/>
</dbReference>
<reference evidence="2 3" key="1">
    <citation type="journal article" date="2021" name="Nat. Commun.">
        <title>Genetic determinants of endophytism in the Arabidopsis root mycobiome.</title>
        <authorList>
            <person name="Mesny F."/>
            <person name="Miyauchi S."/>
            <person name="Thiergart T."/>
            <person name="Pickel B."/>
            <person name="Atanasova L."/>
            <person name="Karlsson M."/>
            <person name="Huettel B."/>
            <person name="Barry K.W."/>
            <person name="Haridas S."/>
            <person name="Chen C."/>
            <person name="Bauer D."/>
            <person name="Andreopoulos W."/>
            <person name="Pangilinan J."/>
            <person name="LaButti K."/>
            <person name="Riley R."/>
            <person name="Lipzen A."/>
            <person name="Clum A."/>
            <person name="Drula E."/>
            <person name="Henrissat B."/>
            <person name="Kohler A."/>
            <person name="Grigoriev I.V."/>
            <person name="Martin F.M."/>
            <person name="Hacquard S."/>
        </authorList>
    </citation>
    <scope>NUCLEOTIDE SEQUENCE [LARGE SCALE GENOMIC DNA]</scope>
    <source>
        <strain evidence="2 3">MPI-CAGE-CH-0241</strain>
    </source>
</reference>